<dbReference type="RefSeq" id="WP_068885532.1">
    <property type="nucleotide sequence ID" value="NZ_CBCRUU010000003.1"/>
</dbReference>
<organism evidence="1 2">
    <name type="scientific">Acinetobacter celticus</name>
    <dbReference type="NCBI Taxonomy" id="1891224"/>
    <lineage>
        <taxon>Bacteria</taxon>
        <taxon>Pseudomonadati</taxon>
        <taxon>Pseudomonadota</taxon>
        <taxon>Gammaproteobacteria</taxon>
        <taxon>Moraxellales</taxon>
        <taxon>Moraxellaceae</taxon>
        <taxon>Acinetobacter</taxon>
    </lineage>
</organism>
<accession>A0A1C3D049</accession>
<dbReference type="Proteomes" id="UP000186553">
    <property type="component" value="Unassembled WGS sequence"/>
</dbReference>
<reference evidence="1 2" key="1">
    <citation type="submission" date="2016-07" db="EMBL/GenBank/DDBJ databases">
        <title>Acinetobacter sp. ANC 4603.</title>
        <authorList>
            <person name="Radolfova-Krizova L."/>
            <person name="Nemec A."/>
        </authorList>
    </citation>
    <scope>NUCLEOTIDE SEQUENCE [LARGE SCALE GENOMIC DNA]</scope>
    <source>
        <strain evidence="1 2">ANC 4603</strain>
    </source>
</reference>
<comment type="caution">
    <text evidence="1">The sequence shown here is derived from an EMBL/GenBank/DDBJ whole genome shotgun (WGS) entry which is preliminary data.</text>
</comment>
<dbReference type="PROSITE" id="PS51257">
    <property type="entry name" value="PROKAR_LIPOPROTEIN"/>
    <property type="match status" value="1"/>
</dbReference>
<dbReference type="EMBL" id="MBDL01000001">
    <property type="protein sequence ID" value="ODA14393.1"/>
    <property type="molecule type" value="Genomic_DNA"/>
</dbReference>
<evidence type="ECO:0000313" key="2">
    <source>
        <dbReference type="Proteomes" id="UP000186553"/>
    </source>
</evidence>
<dbReference type="STRING" id="1891224.BBP83_00840"/>
<dbReference type="OrthoDB" id="6696509at2"/>
<gene>
    <name evidence="1" type="ORF">BBP83_00840</name>
</gene>
<keyword evidence="2" id="KW-1185">Reference proteome</keyword>
<protein>
    <recommendedName>
        <fullName evidence="3">Lipoprotein</fullName>
    </recommendedName>
</protein>
<evidence type="ECO:0000313" key="1">
    <source>
        <dbReference type="EMBL" id="ODA14393.1"/>
    </source>
</evidence>
<sequence>MNNLLGRFTLLGALVASFSACQSIDSSHLKNVKETERTKKNALIYCAGTENCEFERFDKIRISNAESRRLEKVAVKSGILRLQTQSLRNRNPIYLSVPAGQHEVVIRFYPISKDKAEELNVIHKFNASQRYTFKMYRNRSKQQGSLLNVSAPDPLCVDLIQERTIIRRFCKPYNVLTGLGEFAEKKM</sequence>
<name>A0A1C3D049_9GAMM</name>
<proteinExistence type="predicted"/>
<evidence type="ECO:0008006" key="3">
    <source>
        <dbReference type="Google" id="ProtNLM"/>
    </source>
</evidence>
<dbReference type="AlphaFoldDB" id="A0A1C3D049"/>